<accession>A0A562JKJ5</accession>
<protein>
    <recommendedName>
        <fullName evidence="1">Copper chaperone CopZ</fullName>
    </recommendedName>
</protein>
<feature type="domain" description="HMA" evidence="3">
    <location>
        <begin position="2"/>
        <end position="68"/>
    </location>
</feature>
<dbReference type="SUPFAM" id="SSF55008">
    <property type="entry name" value="HMA, heavy metal-associated domain"/>
    <property type="match status" value="1"/>
</dbReference>
<comment type="caution">
    <text evidence="4">The sequence shown here is derived from an EMBL/GenBank/DDBJ whole genome shotgun (WGS) entry which is preliminary data.</text>
</comment>
<dbReference type="Proteomes" id="UP000315343">
    <property type="component" value="Unassembled WGS sequence"/>
</dbReference>
<dbReference type="PROSITE" id="PS50846">
    <property type="entry name" value="HMA_2"/>
    <property type="match status" value="1"/>
</dbReference>
<organism evidence="4 5">
    <name type="scientific">Sedimentibacter saalensis</name>
    <dbReference type="NCBI Taxonomy" id="130788"/>
    <lineage>
        <taxon>Bacteria</taxon>
        <taxon>Bacillati</taxon>
        <taxon>Bacillota</taxon>
        <taxon>Tissierellia</taxon>
        <taxon>Sedimentibacter</taxon>
    </lineage>
</organism>
<dbReference type="InterPro" id="IPR001802">
    <property type="entry name" value="MerP/CopZ"/>
</dbReference>
<dbReference type="InterPro" id="IPR036163">
    <property type="entry name" value="HMA_dom_sf"/>
</dbReference>
<evidence type="ECO:0000256" key="1">
    <source>
        <dbReference type="ARBA" id="ARBA00015313"/>
    </source>
</evidence>
<dbReference type="Pfam" id="PF00403">
    <property type="entry name" value="HMA"/>
    <property type="match status" value="1"/>
</dbReference>
<keyword evidence="5" id="KW-1185">Reference proteome</keyword>
<reference evidence="4 5" key="1">
    <citation type="submission" date="2019-07" db="EMBL/GenBank/DDBJ databases">
        <title>Genomic Encyclopedia of Type Strains, Phase I: the one thousand microbial genomes (KMG-I) project.</title>
        <authorList>
            <person name="Kyrpides N."/>
        </authorList>
    </citation>
    <scope>NUCLEOTIDE SEQUENCE [LARGE SCALE GENOMIC DNA]</scope>
    <source>
        <strain evidence="4 5">DSM 13558</strain>
    </source>
</reference>
<dbReference type="FunFam" id="3.30.70.100:FF:000001">
    <property type="entry name" value="ATPase copper transporting beta"/>
    <property type="match status" value="1"/>
</dbReference>
<dbReference type="AlphaFoldDB" id="A0A562JKJ5"/>
<name>A0A562JKJ5_9FIRM</name>
<sequence length="71" mass="7871">MKKVAIQMEELVCPSCAKKIEGALKKTDGVDEVNILFNASKAKINFDETKTDVEKLSKIIQDLGFEVLSVK</sequence>
<evidence type="ECO:0000259" key="3">
    <source>
        <dbReference type="PROSITE" id="PS50846"/>
    </source>
</evidence>
<evidence type="ECO:0000313" key="4">
    <source>
        <dbReference type="EMBL" id="TWH83731.1"/>
    </source>
</evidence>
<evidence type="ECO:0000313" key="5">
    <source>
        <dbReference type="Proteomes" id="UP000315343"/>
    </source>
</evidence>
<dbReference type="GO" id="GO:0046872">
    <property type="term" value="F:metal ion binding"/>
    <property type="evidence" value="ECO:0007669"/>
    <property type="project" value="UniProtKB-KW"/>
</dbReference>
<gene>
    <name evidence="4" type="ORF">LY60_00343</name>
</gene>
<dbReference type="InterPro" id="IPR006121">
    <property type="entry name" value="HMA_dom"/>
</dbReference>
<dbReference type="Gene3D" id="3.30.70.100">
    <property type="match status" value="1"/>
</dbReference>
<keyword evidence="2" id="KW-0479">Metal-binding</keyword>
<dbReference type="PANTHER" id="PTHR46594">
    <property type="entry name" value="P-TYPE CATION-TRANSPORTING ATPASE"/>
    <property type="match status" value="1"/>
</dbReference>
<dbReference type="OrthoDB" id="7068874at2"/>
<dbReference type="EMBL" id="VLKH01000001">
    <property type="protein sequence ID" value="TWH83731.1"/>
    <property type="molecule type" value="Genomic_DNA"/>
</dbReference>
<evidence type="ECO:0000256" key="2">
    <source>
        <dbReference type="ARBA" id="ARBA00022723"/>
    </source>
</evidence>
<proteinExistence type="predicted"/>
<dbReference type="CDD" id="cd00371">
    <property type="entry name" value="HMA"/>
    <property type="match status" value="1"/>
</dbReference>
<dbReference type="RefSeq" id="WP_145079096.1">
    <property type="nucleotide sequence ID" value="NZ_DAMBUX010000009.1"/>
</dbReference>
<dbReference type="PANTHER" id="PTHR46594:SF4">
    <property type="entry name" value="P-TYPE CATION-TRANSPORTING ATPASE"/>
    <property type="match status" value="1"/>
</dbReference>
<dbReference type="PRINTS" id="PR00946">
    <property type="entry name" value="HGSCAVENGER"/>
</dbReference>